<name>A0A1H5DSV4_9ACTN</name>
<keyword evidence="4" id="KW-1185">Reference proteome</keyword>
<dbReference type="OrthoDB" id="3290891at2"/>
<gene>
    <name evidence="3" type="ORF">SAMN04488561_0508</name>
</gene>
<dbReference type="STRING" id="561176.SAMN04488561_0508"/>
<dbReference type="PANTHER" id="PTHR47016:SF5">
    <property type="entry name" value="CLP DOMAIN SUPERFAMILY PROTEIN"/>
    <property type="match status" value="1"/>
</dbReference>
<dbReference type="PANTHER" id="PTHR47016">
    <property type="entry name" value="ATP-DEPENDENT CLP PROTEASE ATP-BINDING SUBUNIT CLPT1, CHLOROPLASTIC"/>
    <property type="match status" value="1"/>
</dbReference>
<dbReference type="SUPFAM" id="SSF81923">
    <property type="entry name" value="Double Clp-N motif"/>
    <property type="match status" value="2"/>
</dbReference>
<feature type="domain" description="Clp R" evidence="2">
    <location>
        <begin position="58"/>
        <end position="200"/>
    </location>
</feature>
<dbReference type="AlphaFoldDB" id="A0A1H5DSV4"/>
<proteinExistence type="predicted"/>
<protein>
    <submittedName>
        <fullName evidence="3">Clp amino terminal domain-containing protein, pathogenicity island component</fullName>
    </submittedName>
</protein>
<sequence>MPKINVYLPDDLADAVKAAGVPVSAICQRALEQSVRRMNAIRAATLGDMETGDPAVQFAQFTDRARTSVSLAVERARSAGAEWVGTEHLLGGLLDEGGNLALRVLRAMDVDPAQVARALAAEASSGTAAAAPASQFSGPAAAALELSVTEALTLGHNYVGCEHLLLGLLGEPDGAAGQVLRDLGVDLRTARQTVVAALTGYSHLRAQTATQPADAAGLVAAAVRQELAPVLDRIDRLERQAGLTSGD</sequence>
<organism evidence="3 4">
    <name type="scientific">Jiangella alba</name>
    <dbReference type="NCBI Taxonomy" id="561176"/>
    <lineage>
        <taxon>Bacteria</taxon>
        <taxon>Bacillati</taxon>
        <taxon>Actinomycetota</taxon>
        <taxon>Actinomycetes</taxon>
        <taxon>Jiangellales</taxon>
        <taxon>Jiangellaceae</taxon>
        <taxon>Jiangella</taxon>
    </lineage>
</organism>
<evidence type="ECO:0000259" key="2">
    <source>
        <dbReference type="PROSITE" id="PS51903"/>
    </source>
</evidence>
<evidence type="ECO:0000313" key="3">
    <source>
        <dbReference type="EMBL" id="SED81949.1"/>
    </source>
</evidence>
<dbReference type="Pfam" id="PF02861">
    <property type="entry name" value="Clp_N"/>
    <property type="match status" value="2"/>
</dbReference>
<accession>A0A1H5DSV4</accession>
<evidence type="ECO:0000313" key="4">
    <source>
        <dbReference type="Proteomes" id="UP000181980"/>
    </source>
</evidence>
<dbReference type="EMBL" id="FNUC01000002">
    <property type="protein sequence ID" value="SED81949.1"/>
    <property type="molecule type" value="Genomic_DNA"/>
</dbReference>
<dbReference type="InterPro" id="IPR004176">
    <property type="entry name" value="Clp_R_N"/>
</dbReference>
<dbReference type="InterPro" id="IPR044217">
    <property type="entry name" value="CLPT1/2"/>
</dbReference>
<dbReference type="RefSeq" id="WP_069114173.1">
    <property type="nucleotide sequence ID" value="NZ_FNUC01000002.1"/>
</dbReference>
<dbReference type="Proteomes" id="UP000181980">
    <property type="component" value="Unassembled WGS sequence"/>
</dbReference>
<dbReference type="PROSITE" id="PS51903">
    <property type="entry name" value="CLP_R"/>
    <property type="match status" value="1"/>
</dbReference>
<dbReference type="Gene3D" id="1.10.1780.10">
    <property type="entry name" value="Clp, N-terminal domain"/>
    <property type="match status" value="1"/>
</dbReference>
<reference evidence="4" key="1">
    <citation type="submission" date="2016-10" db="EMBL/GenBank/DDBJ databases">
        <authorList>
            <person name="Varghese N."/>
            <person name="Submissions S."/>
        </authorList>
    </citation>
    <scope>NUCLEOTIDE SEQUENCE [LARGE SCALE GENOMIC DNA]</scope>
    <source>
        <strain evidence="4">DSM 45237</strain>
    </source>
</reference>
<dbReference type="InterPro" id="IPR036628">
    <property type="entry name" value="Clp_N_dom_sf"/>
</dbReference>
<evidence type="ECO:0000256" key="1">
    <source>
        <dbReference type="PROSITE-ProRule" id="PRU01251"/>
    </source>
</evidence>
<keyword evidence="1" id="KW-0677">Repeat</keyword>